<feature type="transmembrane region" description="Helical" evidence="1">
    <location>
        <begin position="34"/>
        <end position="56"/>
    </location>
</feature>
<gene>
    <name evidence="2" type="ORF">IAA83_00080</name>
</gene>
<evidence type="ECO:0000313" key="3">
    <source>
        <dbReference type="Proteomes" id="UP000886741"/>
    </source>
</evidence>
<accession>A0A9D1F803</accession>
<proteinExistence type="predicted"/>
<sequence length="61" mass="7341">MHDDHTTEAMEQARMEYERKQFQNPEKYTPRPRWQIVFAWALIAIVILGIINLCYLQMTLS</sequence>
<name>A0A9D1F803_9FIRM</name>
<dbReference type="EMBL" id="DVJJ01000003">
    <property type="protein sequence ID" value="HIS63750.1"/>
    <property type="molecule type" value="Genomic_DNA"/>
</dbReference>
<organism evidence="2 3">
    <name type="scientific">Candidatus Avoscillospira avistercoris</name>
    <dbReference type="NCBI Taxonomy" id="2840707"/>
    <lineage>
        <taxon>Bacteria</taxon>
        <taxon>Bacillati</taxon>
        <taxon>Bacillota</taxon>
        <taxon>Clostridia</taxon>
        <taxon>Eubacteriales</taxon>
        <taxon>Oscillospiraceae</taxon>
        <taxon>Oscillospiraceae incertae sedis</taxon>
        <taxon>Candidatus Avoscillospira</taxon>
    </lineage>
</organism>
<dbReference type="AlphaFoldDB" id="A0A9D1F803"/>
<keyword evidence="1" id="KW-1133">Transmembrane helix</keyword>
<reference evidence="2" key="1">
    <citation type="submission" date="2020-10" db="EMBL/GenBank/DDBJ databases">
        <authorList>
            <person name="Gilroy R."/>
        </authorList>
    </citation>
    <scope>NUCLEOTIDE SEQUENCE</scope>
    <source>
        <strain evidence="2">ChiBcec16-1751</strain>
    </source>
</reference>
<reference evidence="2" key="2">
    <citation type="journal article" date="2021" name="PeerJ">
        <title>Extensive microbial diversity within the chicken gut microbiome revealed by metagenomics and culture.</title>
        <authorList>
            <person name="Gilroy R."/>
            <person name="Ravi A."/>
            <person name="Getino M."/>
            <person name="Pursley I."/>
            <person name="Horton D.L."/>
            <person name="Alikhan N.F."/>
            <person name="Baker D."/>
            <person name="Gharbi K."/>
            <person name="Hall N."/>
            <person name="Watson M."/>
            <person name="Adriaenssens E.M."/>
            <person name="Foster-Nyarko E."/>
            <person name="Jarju S."/>
            <person name="Secka A."/>
            <person name="Antonio M."/>
            <person name="Oren A."/>
            <person name="Chaudhuri R.R."/>
            <person name="La Ragione R."/>
            <person name="Hildebrand F."/>
            <person name="Pallen M.J."/>
        </authorList>
    </citation>
    <scope>NUCLEOTIDE SEQUENCE</scope>
    <source>
        <strain evidence="2">ChiBcec16-1751</strain>
    </source>
</reference>
<keyword evidence="1" id="KW-0472">Membrane</keyword>
<evidence type="ECO:0008006" key="4">
    <source>
        <dbReference type="Google" id="ProtNLM"/>
    </source>
</evidence>
<protein>
    <recommendedName>
        <fullName evidence="4">Transmembrane protein</fullName>
    </recommendedName>
</protein>
<evidence type="ECO:0000313" key="2">
    <source>
        <dbReference type="EMBL" id="HIS63750.1"/>
    </source>
</evidence>
<comment type="caution">
    <text evidence="2">The sequence shown here is derived from an EMBL/GenBank/DDBJ whole genome shotgun (WGS) entry which is preliminary data.</text>
</comment>
<dbReference type="Proteomes" id="UP000886741">
    <property type="component" value="Unassembled WGS sequence"/>
</dbReference>
<keyword evidence="1" id="KW-0812">Transmembrane</keyword>
<evidence type="ECO:0000256" key="1">
    <source>
        <dbReference type="SAM" id="Phobius"/>
    </source>
</evidence>